<feature type="transmembrane region" description="Helical" evidence="1">
    <location>
        <begin position="91"/>
        <end position="109"/>
    </location>
</feature>
<keyword evidence="1" id="KW-0812">Transmembrane</keyword>
<name>A0AAW4W979_9FIRM</name>
<sequence>MAKKHYIIEAKGAEYISGNKITIEDCTYIEKNHRILEKNGKYRKINQEKISLSDRVSIFLFVVAIISILVTIGCFALLKDYFDEENSYIDNIISEIGLVFAIVSTKYVRSFIERITMRPRILKKLTICIFVLLAPFYINALFALLGISQTISNCISVVGIILSLLSYE</sequence>
<organism evidence="2 3">
    <name type="scientific">Roseburia amylophila</name>
    <dbReference type="NCBI Taxonomy" id="2981794"/>
    <lineage>
        <taxon>Bacteria</taxon>
        <taxon>Bacillati</taxon>
        <taxon>Bacillota</taxon>
        <taxon>Clostridia</taxon>
        <taxon>Lachnospirales</taxon>
        <taxon>Lachnospiraceae</taxon>
        <taxon>Roseburia</taxon>
    </lineage>
</organism>
<dbReference type="EMBL" id="JAJEQW010000002">
    <property type="protein sequence ID" value="MCC2241323.1"/>
    <property type="molecule type" value="Genomic_DNA"/>
</dbReference>
<keyword evidence="1" id="KW-0472">Membrane</keyword>
<proteinExistence type="predicted"/>
<evidence type="ECO:0000313" key="3">
    <source>
        <dbReference type="Proteomes" id="UP001198893"/>
    </source>
</evidence>
<feature type="transmembrane region" description="Helical" evidence="1">
    <location>
        <begin position="58"/>
        <end position="79"/>
    </location>
</feature>
<keyword evidence="1" id="KW-1133">Transmembrane helix</keyword>
<gene>
    <name evidence="2" type="ORF">LKD47_03250</name>
</gene>
<dbReference type="RefSeq" id="WP_227709678.1">
    <property type="nucleotide sequence ID" value="NZ_JAJEQW010000002.1"/>
</dbReference>
<evidence type="ECO:0000313" key="2">
    <source>
        <dbReference type="EMBL" id="MCC2241323.1"/>
    </source>
</evidence>
<dbReference type="AlphaFoldDB" id="A0AAW4W979"/>
<dbReference type="Proteomes" id="UP001198893">
    <property type="component" value="Unassembled WGS sequence"/>
</dbReference>
<comment type="caution">
    <text evidence="2">The sequence shown here is derived from an EMBL/GenBank/DDBJ whole genome shotgun (WGS) entry which is preliminary data.</text>
</comment>
<reference evidence="2" key="1">
    <citation type="submission" date="2021-10" db="EMBL/GenBank/DDBJ databases">
        <title>Anaerobic single-cell dispensing facilitates the cultivation of human gut bacteria.</title>
        <authorList>
            <person name="Afrizal A."/>
        </authorList>
    </citation>
    <scope>NUCLEOTIDE SEQUENCE</scope>
    <source>
        <strain evidence="2">CLA-AA-H204</strain>
    </source>
</reference>
<evidence type="ECO:0000256" key="1">
    <source>
        <dbReference type="SAM" id="Phobius"/>
    </source>
</evidence>
<protein>
    <submittedName>
        <fullName evidence="2">Uncharacterized protein</fullName>
    </submittedName>
</protein>
<feature type="transmembrane region" description="Helical" evidence="1">
    <location>
        <begin position="121"/>
        <end position="144"/>
    </location>
</feature>
<accession>A0AAW4W979</accession>